<sequence length="523" mass="56065">MNPTLLFLLIGCILGPYNLQMFSNNEADLELGDFGILFLLFNEGLGLSPDRIKDLKAFSNLGLFQIMSSMALFFFGTLIGGPYILQALDAFSFLNVDDELLRPILSSPVQAFCIASAGALSSSAFVLPVLKSKGWEDRAEGIAGLSILLLQDLAVAPLLVLLPVLAGSGPQTAAEFGALIVKAVFGFGGVLLLGRYLLSFIFDVVASAKSTETFVAAALLVAIGMGQTADFLGLSASTGAFAAGVLLAGNRFRPQIQADIKPFEGILLGIFFITAGAELDPAVVIKEWPTLLIGIIGFLITKTGVLFASGPALGLSMAESARVALTLAGGGEFSFVLFKLATDLKVLPDELNKLLTASVIISMSLTPVLGDIGDKVGKYIEELNPPEKINPWDGLTTEEAENLFDETDADGNGTIDLDELRTTLVQLNIPFETIADIFIAFDKNGDNEICRAEWREGIADGLLEDALRNAPEVEITQSRNKVIPFAEDAIVSKLKDSKRRVFLKTRTLQPVPSHSFTHERVFL</sequence>
<dbReference type="SUPFAM" id="SSF47473">
    <property type="entry name" value="EF-hand"/>
    <property type="match status" value="1"/>
</dbReference>
<evidence type="ECO:0000256" key="1">
    <source>
        <dbReference type="ARBA" id="ARBA00004141"/>
    </source>
</evidence>
<dbReference type="Pfam" id="PF00999">
    <property type="entry name" value="Na_H_Exchanger"/>
    <property type="match status" value="1"/>
</dbReference>
<dbReference type="Gene3D" id="1.20.1530.20">
    <property type="match status" value="1"/>
</dbReference>
<feature type="chain" id="PRO_5041928019" description="EF-hand domain-containing protein" evidence="7">
    <location>
        <begin position="20"/>
        <end position="523"/>
    </location>
</feature>
<keyword evidence="5 6" id="KW-0472">Membrane</keyword>
<dbReference type="Gene3D" id="1.10.238.10">
    <property type="entry name" value="EF-hand"/>
    <property type="match status" value="1"/>
</dbReference>
<dbReference type="InterPro" id="IPR006153">
    <property type="entry name" value="Cation/H_exchanger_TM"/>
</dbReference>
<keyword evidence="2 6" id="KW-0812">Transmembrane</keyword>
<dbReference type="SMART" id="SM00054">
    <property type="entry name" value="EFh"/>
    <property type="match status" value="2"/>
</dbReference>
<dbReference type="GO" id="GO:0016020">
    <property type="term" value="C:membrane"/>
    <property type="evidence" value="ECO:0007669"/>
    <property type="project" value="UniProtKB-SubCell"/>
</dbReference>
<accession>A0AAD3CMD7</accession>
<dbReference type="GO" id="GO:0005509">
    <property type="term" value="F:calcium ion binding"/>
    <property type="evidence" value="ECO:0007669"/>
    <property type="project" value="InterPro"/>
</dbReference>
<comment type="caution">
    <text evidence="9">The sequence shown here is derived from an EMBL/GenBank/DDBJ whole genome shotgun (WGS) entry which is preliminary data.</text>
</comment>
<evidence type="ECO:0000259" key="8">
    <source>
        <dbReference type="PROSITE" id="PS50222"/>
    </source>
</evidence>
<dbReference type="GO" id="GO:1902600">
    <property type="term" value="P:proton transmembrane transport"/>
    <property type="evidence" value="ECO:0007669"/>
    <property type="project" value="InterPro"/>
</dbReference>
<keyword evidence="4 6" id="KW-1133">Transmembrane helix</keyword>
<dbReference type="InterPro" id="IPR011992">
    <property type="entry name" value="EF-hand-dom_pair"/>
</dbReference>
<gene>
    <name evidence="9" type="ORF">CTEN210_05084</name>
</gene>
<evidence type="ECO:0000313" key="10">
    <source>
        <dbReference type="Proteomes" id="UP001054902"/>
    </source>
</evidence>
<name>A0AAD3CMD7_9STRA</name>
<feature type="transmembrane region" description="Helical" evidence="6">
    <location>
        <begin position="200"/>
        <end position="225"/>
    </location>
</feature>
<evidence type="ECO:0000256" key="2">
    <source>
        <dbReference type="ARBA" id="ARBA00022692"/>
    </source>
</evidence>
<dbReference type="PANTHER" id="PTHR46157">
    <property type="entry name" value="K(+) EFFLUX ANTIPORTER 3, CHLOROPLASTIC"/>
    <property type="match status" value="1"/>
</dbReference>
<proteinExistence type="predicted"/>
<evidence type="ECO:0000256" key="5">
    <source>
        <dbReference type="ARBA" id="ARBA00023136"/>
    </source>
</evidence>
<dbReference type="InterPro" id="IPR002048">
    <property type="entry name" value="EF_hand_dom"/>
</dbReference>
<evidence type="ECO:0000256" key="6">
    <source>
        <dbReference type="SAM" id="Phobius"/>
    </source>
</evidence>
<comment type="subcellular location">
    <subcellularLocation>
        <location evidence="1">Membrane</location>
        <topology evidence="1">Multi-pass membrane protein</topology>
    </subcellularLocation>
</comment>
<feature type="domain" description="EF-hand" evidence="8">
    <location>
        <begin position="395"/>
        <end position="430"/>
    </location>
</feature>
<keyword evidence="3" id="KW-0106">Calcium</keyword>
<feature type="transmembrane region" description="Helical" evidence="6">
    <location>
        <begin position="262"/>
        <end position="279"/>
    </location>
</feature>
<dbReference type="PROSITE" id="PS50222">
    <property type="entry name" value="EF_HAND_2"/>
    <property type="match status" value="2"/>
</dbReference>
<dbReference type="GO" id="GO:0015297">
    <property type="term" value="F:antiporter activity"/>
    <property type="evidence" value="ECO:0007669"/>
    <property type="project" value="InterPro"/>
</dbReference>
<dbReference type="InterPro" id="IPR038770">
    <property type="entry name" value="Na+/solute_symporter_sf"/>
</dbReference>
<dbReference type="EMBL" id="BLLK01000029">
    <property type="protein sequence ID" value="GFH48608.1"/>
    <property type="molecule type" value="Genomic_DNA"/>
</dbReference>
<organism evidence="9 10">
    <name type="scientific">Chaetoceros tenuissimus</name>
    <dbReference type="NCBI Taxonomy" id="426638"/>
    <lineage>
        <taxon>Eukaryota</taxon>
        <taxon>Sar</taxon>
        <taxon>Stramenopiles</taxon>
        <taxon>Ochrophyta</taxon>
        <taxon>Bacillariophyta</taxon>
        <taxon>Coscinodiscophyceae</taxon>
        <taxon>Chaetocerotophycidae</taxon>
        <taxon>Chaetocerotales</taxon>
        <taxon>Chaetocerotaceae</taxon>
        <taxon>Chaetoceros</taxon>
    </lineage>
</organism>
<dbReference type="PANTHER" id="PTHR46157:SF4">
    <property type="entry name" value="K(+) EFFLUX ANTIPORTER 3, CHLOROPLASTIC"/>
    <property type="match status" value="1"/>
</dbReference>
<keyword evidence="7" id="KW-0732">Signal</keyword>
<dbReference type="AlphaFoldDB" id="A0AAD3CMD7"/>
<dbReference type="InterPro" id="IPR018247">
    <property type="entry name" value="EF_Hand_1_Ca_BS"/>
</dbReference>
<feature type="transmembrane region" description="Helical" evidence="6">
    <location>
        <begin position="172"/>
        <end position="193"/>
    </location>
</feature>
<feature type="transmembrane region" description="Helical" evidence="6">
    <location>
        <begin position="31"/>
        <end position="49"/>
    </location>
</feature>
<dbReference type="Proteomes" id="UP001054902">
    <property type="component" value="Unassembled WGS sequence"/>
</dbReference>
<feature type="transmembrane region" description="Helical" evidence="6">
    <location>
        <begin position="291"/>
        <end position="316"/>
    </location>
</feature>
<feature type="domain" description="EF-hand" evidence="8">
    <location>
        <begin position="432"/>
        <end position="464"/>
    </location>
</feature>
<dbReference type="CDD" id="cd00051">
    <property type="entry name" value="EFh"/>
    <property type="match status" value="1"/>
</dbReference>
<feature type="transmembrane region" description="Helical" evidence="6">
    <location>
        <begin position="142"/>
        <end position="166"/>
    </location>
</feature>
<evidence type="ECO:0000256" key="3">
    <source>
        <dbReference type="ARBA" id="ARBA00022837"/>
    </source>
</evidence>
<dbReference type="Pfam" id="PF13202">
    <property type="entry name" value="EF-hand_5"/>
    <property type="match status" value="2"/>
</dbReference>
<feature type="signal peptide" evidence="7">
    <location>
        <begin position="1"/>
        <end position="19"/>
    </location>
</feature>
<evidence type="ECO:0000256" key="7">
    <source>
        <dbReference type="SAM" id="SignalP"/>
    </source>
</evidence>
<protein>
    <recommendedName>
        <fullName evidence="8">EF-hand domain-containing protein</fullName>
    </recommendedName>
</protein>
<feature type="transmembrane region" description="Helical" evidence="6">
    <location>
        <begin position="105"/>
        <end position="130"/>
    </location>
</feature>
<feature type="transmembrane region" description="Helical" evidence="6">
    <location>
        <begin position="61"/>
        <end position="85"/>
    </location>
</feature>
<dbReference type="PROSITE" id="PS00018">
    <property type="entry name" value="EF_HAND_1"/>
    <property type="match status" value="2"/>
</dbReference>
<evidence type="ECO:0000313" key="9">
    <source>
        <dbReference type="EMBL" id="GFH48608.1"/>
    </source>
</evidence>
<reference evidence="9 10" key="1">
    <citation type="journal article" date="2021" name="Sci. Rep.">
        <title>The genome of the diatom Chaetoceros tenuissimus carries an ancient integrated fragment of an extant virus.</title>
        <authorList>
            <person name="Hongo Y."/>
            <person name="Kimura K."/>
            <person name="Takaki Y."/>
            <person name="Yoshida Y."/>
            <person name="Baba S."/>
            <person name="Kobayashi G."/>
            <person name="Nagasaki K."/>
            <person name="Hano T."/>
            <person name="Tomaru Y."/>
        </authorList>
    </citation>
    <scope>NUCLEOTIDE SEQUENCE [LARGE SCALE GENOMIC DNA]</scope>
    <source>
        <strain evidence="9 10">NIES-3715</strain>
    </source>
</reference>
<keyword evidence="10" id="KW-1185">Reference proteome</keyword>
<evidence type="ECO:0000256" key="4">
    <source>
        <dbReference type="ARBA" id="ARBA00022989"/>
    </source>
</evidence>